<evidence type="ECO:0000256" key="4">
    <source>
        <dbReference type="ARBA" id="ARBA00022723"/>
    </source>
</evidence>
<organism evidence="10 11">
    <name type="scientific">Ascobolus immersus RN42</name>
    <dbReference type="NCBI Taxonomy" id="1160509"/>
    <lineage>
        <taxon>Eukaryota</taxon>
        <taxon>Fungi</taxon>
        <taxon>Dikarya</taxon>
        <taxon>Ascomycota</taxon>
        <taxon>Pezizomycotina</taxon>
        <taxon>Pezizomycetes</taxon>
        <taxon>Pezizales</taxon>
        <taxon>Ascobolaceae</taxon>
        <taxon>Ascobolus</taxon>
    </lineage>
</organism>
<keyword evidence="11" id="KW-1185">Reference proteome</keyword>
<dbReference type="InterPro" id="IPR031127">
    <property type="entry name" value="E3_UB_ligase_RBR"/>
</dbReference>
<feature type="domain" description="RING-type" evidence="9">
    <location>
        <begin position="1"/>
        <end position="149"/>
    </location>
</feature>
<evidence type="ECO:0000256" key="8">
    <source>
        <dbReference type="ARBA" id="ARBA00022833"/>
    </source>
</evidence>
<keyword evidence="3" id="KW-0808">Transferase</keyword>
<keyword evidence="7" id="KW-0833">Ubl conjugation pathway</keyword>
<dbReference type="Pfam" id="PF01485">
    <property type="entry name" value="IBR"/>
    <property type="match status" value="1"/>
</dbReference>
<proteinExistence type="predicted"/>
<dbReference type="GO" id="GO:0016567">
    <property type="term" value="P:protein ubiquitination"/>
    <property type="evidence" value="ECO:0007669"/>
    <property type="project" value="InterPro"/>
</dbReference>
<dbReference type="OrthoDB" id="9977870at2759"/>
<feature type="non-terminal residue" evidence="10">
    <location>
        <position position="1"/>
    </location>
</feature>
<evidence type="ECO:0000256" key="1">
    <source>
        <dbReference type="ARBA" id="ARBA00001798"/>
    </source>
</evidence>
<dbReference type="PROSITE" id="PS51873">
    <property type="entry name" value="TRIAD"/>
    <property type="match status" value="1"/>
</dbReference>
<dbReference type="InterPro" id="IPR044066">
    <property type="entry name" value="TRIAD_supradom"/>
</dbReference>
<accession>A0A3N4IAS3</accession>
<evidence type="ECO:0000313" key="10">
    <source>
        <dbReference type="EMBL" id="RPA83183.1"/>
    </source>
</evidence>
<comment type="catalytic activity">
    <reaction evidence="1">
        <text>[E2 ubiquitin-conjugating enzyme]-S-ubiquitinyl-L-cysteine + [acceptor protein]-L-lysine = [E2 ubiquitin-conjugating enzyme]-L-cysteine + [acceptor protein]-N(6)-ubiquitinyl-L-lysine.</text>
        <dbReference type="EC" id="2.3.2.31"/>
    </reaction>
</comment>
<dbReference type="EMBL" id="ML119666">
    <property type="protein sequence ID" value="RPA83183.1"/>
    <property type="molecule type" value="Genomic_DNA"/>
</dbReference>
<keyword evidence="6" id="KW-0863">Zinc-finger</keyword>
<name>A0A3N4IAS3_ASCIM</name>
<evidence type="ECO:0000256" key="6">
    <source>
        <dbReference type="ARBA" id="ARBA00022771"/>
    </source>
</evidence>
<sequence length="149" mass="17135">PCGDHYCQPCLRRMFLNATKEESLYPPRCCKVAIPAEEVLKLGVLDGDEVREYRERAEEYATAKRVYCHNTKCGKFIPSSRILREKDTGSCLYCATLTCIHCGKKNHPGECPEDEDLTKTLELGKLQKWKRCEKCKRMVDRKAGCEHMT</sequence>
<dbReference type="AlphaFoldDB" id="A0A3N4IAS3"/>
<reference evidence="10 11" key="1">
    <citation type="journal article" date="2018" name="Nat. Ecol. Evol.">
        <title>Pezizomycetes genomes reveal the molecular basis of ectomycorrhizal truffle lifestyle.</title>
        <authorList>
            <person name="Murat C."/>
            <person name="Payen T."/>
            <person name="Noel B."/>
            <person name="Kuo A."/>
            <person name="Morin E."/>
            <person name="Chen J."/>
            <person name="Kohler A."/>
            <person name="Krizsan K."/>
            <person name="Balestrini R."/>
            <person name="Da Silva C."/>
            <person name="Montanini B."/>
            <person name="Hainaut M."/>
            <person name="Levati E."/>
            <person name="Barry K.W."/>
            <person name="Belfiori B."/>
            <person name="Cichocki N."/>
            <person name="Clum A."/>
            <person name="Dockter R.B."/>
            <person name="Fauchery L."/>
            <person name="Guy J."/>
            <person name="Iotti M."/>
            <person name="Le Tacon F."/>
            <person name="Lindquist E.A."/>
            <person name="Lipzen A."/>
            <person name="Malagnac F."/>
            <person name="Mello A."/>
            <person name="Molinier V."/>
            <person name="Miyauchi S."/>
            <person name="Poulain J."/>
            <person name="Riccioni C."/>
            <person name="Rubini A."/>
            <person name="Sitrit Y."/>
            <person name="Splivallo R."/>
            <person name="Traeger S."/>
            <person name="Wang M."/>
            <person name="Zifcakova L."/>
            <person name="Wipf D."/>
            <person name="Zambonelli A."/>
            <person name="Paolocci F."/>
            <person name="Nowrousian M."/>
            <person name="Ottonello S."/>
            <person name="Baldrian P."/>
            <person name="Spatafora J.W."/>
            <person name="Henrissat B."/>
            <person name="Nagy L.G."/>
            <person name="Aury J.M."/>
            <person name="Wincker P."/>
            <person name="Grigoriev I.V."/>
            <person name="Bonfante P."/>
            <person name="Martin F.M."/>
        </authorList>
    </citation>
    <scope>NUCLEOTIDE SEQUENCE [LARGE SCALE GENOMIC DNA]</scope>
    <source>
        <strain evidence="10 11">RN42</strain>
    </source>
</reference>
<keyword evidence="4" id="KW-0479">Metal-binding</keyword>
<evidence type="ECO:0000256" key="3">
    <source>
        <dbReference type="ARBA" id="ARBA00022679"/>
    </source>
</evidence>
<keyword evidence="5" id="KW-0677">Repeat</keyword>
<feature type="non-terminal residue" evidence="10">
    <location>
        <position position="149"/>
    </location>
</feature>
<dbReference type="Proteomes" id="UP000275078">
    <property type="component" value="Unassembled WGS sequence"/>
</dbReference>
<dbReference type="EC" id="2.3.2.31" evidence="2"/>
<evidence type="ECO:0000259" key="9">
    <source>
        <dbReference type="PROSITE" id="PS51873"/>
    </source>
</evidence>
<dbReference type="STRING" id="1160509.A0A3N4IAS3"/>
<dbReference type="PANTHER" id="PTHR11685">
    <property type="entry name" value="RBR FAMILY RING FINGER AND IBR DOMAIN-CONTAINING"/>
    <property type="match status" value="1"/>
</dbReference>
<gene>
    <name evidence="10" type="ORF">BJ508DRAFT_201867</name>
</gene>
<dbReference type="GO" id="GO:0008270">
    <property type="term" value="F:zinc ion binding"/>
    <property type="evidence" value="ECO:0007669"/>
    <property type="project" value="UniProtKB-KW"/>
</dbReference>
<protein>
    <recommendedName>
        <fullName evidence="2">RBR-type E3 ubiquitin transferase</fullName>
        <ecNumber evidence="2">2.3.2.31</ecNumber>
    </recommendedName>
</protein>
<dbReference type="GO" id="GO:0061630">
    <property type="term" value="F:ubiquitin protein ligase activity"/>
    <property type="evidence" value="ECO:0007669"/>
    <property type="project" value="UniProtKB-EC"/>
</dbReference>
<evidence type="ECO:0000256" key="2">
    <source>
        <dbReference type="ARBA" id="ARBA00012251"/>
    </source>
</evidence>
<dbReference type="InterPro" id="IPR002867">
    <property type="entry name" value="IBR_dom"/>
</dbReference>
<keyword evidence="8" id="KW-0862">Zinc</keyword>
<evidence type="ECO:0000313" key="11">
    <source>
        <dbReference type="Proteomes" id="UP000275078"/>
    </source>
</evidence>
<evidence type="ECO:0000256" key="7">
    <source>
        <dbReference type="ARBA" id="ARBA00022786"/>
    </source>
</evidence>
<evidence type="ECO:0000256" key="5">
    <source>
        <dbReference type="ARBA" id="ARBA00022737"/>
    </source>
</evidence>